<sequence>MKNLILSLCACVSFSTLAQKNIDPTAEDISKAKSLREQYSKDDVAILESTDAVNFDYNSSADKITVSIKTNEHLMNINHRADIHKYEFYDSESSIENFKVKFRNEKDASFYVKDEPYKDDDLFYNDARVKYTSIDFPVQGYTYFYELNKKYNDIKYCTTFYFQDEFPVLKKKIVFTVPKWLDIELKEFNFAGFDIKKNITDTDGSTIYTFTLENAPAYFKEKDSPGRTYLYPHIMILTKSYAKGSKAGTLFKTHEDLYKWYASLVKLMQNEPEKLREKVTELTAKAKTDEEKIKNIYYWVQDNIRYIAFEDGIAGFKPDEAQNVFEKRYGDCKGMANLIKQMLVLAGFDARLTWIGTKHIAYDYKTPSLAVDNHMICTLFYKGKRYFLDGTEKFCAFGEYAERIQNKEVMIEDGEKCILDKVPLGAAAANKEVFTANLSLEQEQLKGTCQRSFLGESREYFQNIYNHFESNKKKEMLDGYLAHQNKSIKVDQVKMSDINNREQKLTIDYSIDIANKVSSFDNEIYVDLDFMNEYKEFQLKDRKTDYEFDYKTLYESVITLKLPAGYKVTKLPESIAVKENNYEVNLTYAVENNVIVYKKSFLFKNAVLKASDFEQWRAVNKRVAESYNTQIILTK</sequence>
<dbReference type="SUPFAM" id="SSF54001">
    <property type="entry name" value="Cysteine proteinases"/>
    <property type="match status" value="1"/>
</dbReference>
<evidence type="ECO:0000259" key="3">
    <source>
        <dbReference type="Pfam" id="PF12969"/>
    </source>
</evidence>
<keyword evidence="1" id="KW-0732">Signal</keyword>
<dbReference type="Gene3D" id="3.10.620.30">
    <property type="match status" value="1"/>
</dbReference>
<evidence type="ECO:0000259" key="2">
    <source>
        <dbReference type="Pfam" id="PF01841"/>
    </source>
</evidence>
<evidence type="ECO:0000313" key="4">
    <source>
        <dbReference type="EMBL" id="RXR24389.1"/>
    </source>
</evidence>
<dbReference type="Pfam" id="PF12969">
    <property type="entry name" value="DUF3857"/>
    <property type="match status" value="1"/>
</dbReference>
<feature type="chain" id="PRO_5020245000" evidence="1">
    <location>
        <begin position="19"/>
        <end position="635"/>
    </location>
</feature>
<dbReference type="InterPro" id="IPR024618">
    <property type="entry name" value="DUF3857"/>
</dbReference>
<feature type="domain" description="DUF3857" evidence="3">
    <location>
        <begin position="106"/>
        <end position="218"/>
    </location>
</feature>
<dbReference type="AlphaFoldDB" id="A0A4Q1KCY5"/>
<dbReference type="Gene3D" id="2.60.40.3140">
    <property type="match status" value="1"/>
</dbReference>
<feature type="domain" description="Transglutaminase-like" evidence="2">
    <location>
        <begin position="279"/>
        <end position="353"/>
    </location>
</feature>
<evidence type="ECO:0000256" key="1">
    <source>
        <dbReference type="SAM" id="SignalP"/>
    </source>
</evidence>
<protein>
    <submittedName>
        <fullName evidence="4">DUF3857 domain-containing protein</fullName>
    </submittedName>
</protein>
<dbReference type="Proteomes" id="UP000289857">
    <property type="component" value="Unassembled WGS sequence"/>
</dbReference>
<dbReference type="EMBL" id="SBKN01000001">
    <property type="protein sequence ID" value="RXR24389.1"/>
    <property type="molecule type" value="Genomic_DNA"/>
</dbReference>
<dbReference type="Pfam" id="PF01841">
    <property type="entry name" value="Transglut_core"/>
    <property type="match status" value="1"/>
</dbReference>
<dbReference type="InterPro" id="IPR038765">
    <property type="entry name" value="Papain-like_cys_pep_sf"/>
</dbReference>
<reference evidence="5" key="1">
    <citation type="submission" date="2019-01" db="EMBL/GenBank/DDBJ databases">
        <title>Cytophagaceae bacterium strain CAR-16.</title>
        <authorList>
            <person name="Chen W.-M."/>
        </authorList>
    </citation>
    <scope>NUCLEOTIDE SEQUENCE [LARGE SCALE GENOMIC DNA]</scope>
    <source>
        <strain evidence="5">WWJ-16</strain>
    </source>
</reference>
<dbReference type="RefSeq" id="WP_129460365.1">
    <property type="nucleotide sequence ID" value="NZ_SBKN01000001.1"/>
</dbReference>
<evidence type="ECO:0000313" key="5">
    <source>
        <dbReference type="Proteomes" id="UP000289857"/>
    </source>
</evidence>
<comment type="caution">
    <text evidence="4">The sequence shown here is derived from an EMBL/GenBank/DDBJ whole genome shotgun (WGS) entry which is preliminary data.</text>
</comment>
<dbReference type="InterPro" id="IPR002931">
    <property type="entry name" value="Transglutaminase-like"/>
</dbReference>
<proteinExistence type="predicted"/>
<dbReference type="OrthoDB" id="8595007at2"/>
<accession>A0A4Q1KCY5</accession>
<feature type="signal peptide" evidence="1">
    <location>
        <begin position="1"/>
        <end position="18"/>
    </location>
</feature>
<dbReference type="Gene3D" id="2.60.120.1130">
    <property type="match status" value="1"/>
</dbReference>
<gene>
    <name evidence="4" type="ORF">EQG61_02795</name>
</gene>
<name>A0A4Q1KCY5_9FLAO</name>
<keyword evidence="5" id="KW-1185">Reference proteome</keyword>
<organism evidence="4 5">
    <name type="scientific">Flavobacterium stagni</name>
    <dbReference type="NCBI Taxonomy" id="2506421"/>
    <lineage>
        <taxon>Bacteria</taxon>
        <taxon>Pseudomonadati</taxon>
        <taxon>Bacteroidota</taxon>
        <taxon>Flavobacteriia</taxon>
        <taxon>Flavobacteriales</taxon>
        <taxon>Flavobacteriaceae</taxon>
        <taxon>Flavobacterium</taxon>
    </lineage>
</organism>